<feature type="transmembrane region" description="Helical" evidence="9">
    <location>
        <begin position="220"/>
        <end position="240"/>
    </location>
</feature>
<feature type="transmembrane region" description="Helical" evidence="9">
    <location>
        <begin position="182"/>
        <end position="199"/>
    </location>
</feature>
<evidence type="ECO:0000313" key="11">
    <source>
        <dbReference type="Ensembl" id="ENSATEP00000073705.1"/>
    </source>
</evidence>
<dbReference type="GeneTree" id="ENSGT00940000164014"/>
<keyword evidence="8" id="KW-0807">Transducer</keyword>
<sequence length="300" mass="33992">MADVHSNNSSQNETYSTNDYNTSDYNTSDYRIYNIFCFIIYKNKETYHFINYVVPSIIISVCLPLTLMAIYALFSLVQKNHVAPIYVINLLIADLIQLCCMIVQMVAHPESSMIIYYYSLMASVCFMVCISLERYCVLACPLWYRFRRTIKISLVVCVTVWALPLIIIIADIYWGGPMVTETTFAVFVLLPYPLLLFSLGGTMKALSVTSSVSTEEKRRIVALLVLVLLIYTVLFLPTAIWCLHGTVRNTLAYLSLVTIKFSPLADLFMYVFLRKGAVDNLLASLCCCRMVSTDTSRSTG</sequence>
<dbReference type="GO" id="GO:0035025">
    <property type="term" value="P:positive regulation of Rho protein signal transduction"/>
    <property type="evidence" value="ECO:0007669"/>
    <property type="project" value="TreeGrafter"/>
</dbReference>
<keyword evidence="7" id="KW-0325">Glycoprotein</keyword>
<evidence type="ECO:0000256" key="8">
    <source>
        <dbReference type="ARBA" id="ARBA00023224"/>
    </source>
</evidence>
<accession>A0AAQ6IAK8</accession>
<keyword evidence="5 9" id="KW-0472">Membrane</keyword>
<evidence type="ECO:0000256" key="4">
    <source>
        <dbReference type="ARBA" id="ARBA00023040"/>
    </source>
</evidence>
<dbReference type="GO" id="GO:0004930">
    <property type="term" value="F:G protein-coupled receptor activity"/>
    <property type="evidence" value="ECO:0007669"/>
    <property type="project" value="UniProtKB-KW"/>
</dbReference>
<feature type="transmembrane region" description="Helical" evidence="9">
    <location>
        <begin position="152"/>
        <end position="176"/>
    </location>
</feature>
<reference evidence="11" key="3">
    <citation type="submission" date="2025-09" db="UniProtKB">
        <authorList>
            <consortium name="Ensembl"/>
        </authorList>
    </citation>
    <scope>IDENTIFICATION</scope>
</reference>
<keyword evidence="3 9" id="KW-1133">Transmembrane helix</keyword>
<dbReference type="InterPro" id="IPR000276">
    <property type="entry name" value="GPCR_Rhodpsn"/>
</dbReference>
<evidence type="ECO:0000256" key="9">
    <source>
        <dbReference type="SAM" id="Phobius"/>
    </source>
</evidence>
<evidence type="ECO:0000256" key="2">
    <source>
        <dbReference type="ARBA" id="ARBA00022692"/>
    </source>
</evidence>
<keyword evidence="12" id="KW-1185">Reference proteome</keyword>
<dbReference type="Gene3D" id="1.20.1070.10">
    <property type="entry name" value="Rhodopsin 7-helix transmembrane proteins"/>
    <property type="match status" value="1"/>
</dbReference>
<protein>
    <recommendedName>
        <fullName evidence="10">G-protein coupled receptors family 1 profile domain-containing protein</fullName>
    </recommendedName>
</protein>
<feature type="transmembrane region" description="Helical" evidence="9">
    <location>
        <begin position="113"/>
        <end position="132"/>
    </location>
</feature>
<reference evidence="11 12" key="1">
    <citation type="submission" date="2021-04" db="EMBL/GenBank/DDBJ databases">
        <authorList>
            <consortium name="Wellcome Sanger Institute Data Sharing"/>
        </authorList>
    </citation>
    <scope>NUCLEOTIDE SEQUENCE [LARGE SCALE GENOMIC DNA]</scope>
</reference>
<dbReference type="GO" id="GO:0007200">
    <property type="term" value="P:phospholipase C-activating G protein-coupled receptor signaling pathway"/>
    <property type="evidence" value="ECO:0007669"/>
    <property type="project" value="TreeGrafter"/>
</dbReference>
<dbReference type="AlphaFoldDB" id="A0AAQ6IAK8"/>
<evidence type="ECO:0000256" key="5">
    <source>
        <dbReference type="ARBA" id="ARBA00023136"/>
    </source>
</evidence>
<evidence type="ECO:0000256" key="3">
    <source>
        <dbReference type="ARBA" id="ARBA00022989"/>
    </source>
</evidence>
<keyword evidence="4" id="KW-0297">G-protein coupled receptor</keyword>
<dbReference type="PANTHER" id="PTHR24232:SF85">
    <property type="entry name" value="G-PROTEIN COUPLED RECEPTOR 4"/>
    <property type="match status" value="1"/>
</dbReference>
<dbReference type="Ensembl" id="ENSATET00000075272.1">
    <property type="protein sequence ID" value="ENSATEP00000073705.1"/>
    <property type="gene ID" value="ENSATEG00000030324.1"/>
</dbReference>
<feature type="transmembrane region" description="Helical" evidence="9">
    <location>
        <begin position="86"/>
        <end position="107"/>
    </location>
</feature>
<evidence type="ECO:0000259" key="10">
    <source>
        <dbReference type="PROSITE" id="PS50262"/>
    </source>
</evidence>
<feature type="transmembrane region" description="Helical" evidence="9">
    <location>
        <begin position="52"/>
        <end position="74"/>
    </location>
</feature>
<evidence type="ECO:0000256" key="7">
    <source>
        <dbReference type="ARBA" id="ARBA00023180"/>
    </source>
</evidence>
<keyword evidence="2 9" id="KW-0812">Transmembrane</keyword>
<comment type="subcellular location">
    <subcellularLocation>
        <location evidence="1">Membrane</location>
        <topology evidence="1">Multi-pass membrane protein</topology>
    </subcellularLocation>
</comment>
<dbReference type="PROSITE" id="PS50262">
    <property type="entry name" value="G_PROTEIN_RECEP_F1_2"/>
    <property type="match status" value="1"/>
</dbReference>
<dbReference type="GO" id="GO:0005886">
    <property type="term" value="C:plasma membrane"/>
    <property type="evidence" value="ECO:0007669"/>
    <property type="project" value="TreeGrafter"/>
</dbReference>
<proteinExistence type="predicted"/>
<reference evidence="11" key="2">
    <citation type="submission" date="2025-08" db="UniProtKB">
        <authorList>
            <consortium name="Ensembl"/>
        </authorList>
    </citation>
    <scope>IDENTIFICATION</scope>
</reference>
<evidence type="ECO:0000256" key="6">
    <source>
        <dbReference type="ARBA" id="ARBA00023170"/>
    </source>
</evidence>
<name>A0AAQ6IAK8_ANATE</name>
<dbReference type="Proteomes" id="UP000265040">
    <property type="component" value="Chromosome 15"/>
</dbReference>
<organism evidence="11 12">
    <name type="scientific">Anabas testudineus</name>
    <name type="common">Climbing perch</name>
    <name type="synonym">Anthias testudineus</name>
    <dbReference type="NCBI Taxonomy" id="64144"/>
    <lineage>
        <taxon>Eukaryota</taxon>
        <taxon>Metazoa</taxon>
        <taxon>Chordata</taxon>
        <taxon>Craniata</taxon>
        <taxon>Vertebrata</taxon>
        <taxon>Euteleostomi</taxon>
        <taxon>Actinopterygii</taxon>
        <taxon>Neopterygii</taxon>
        <taxon>Teleostei</taxon>
        <taxon>Neoteleostei</taxon>
        <taxon>Acanthomorphata</taxon>
        <taxon>Anabantaria</taxon>
        <taxon>Anabantiformes</taxon>
        <taxon>Anabantoidei</taxon>
        <taxon>Anabantidae</taxon>
        <taxon>Anabas</taxon>
    </lineage>
</organism>
<dbReference type="PROSITE" id="PS00237">
    <property type="entry name" value="G_PROTEIN_RECEP_F1_1"/>
    <property type="match status" value="1"/>
</dbReference>
<evidence type="ECO:0000313" key="12">
    <source>
        <dbReference type="Proteomes" id="UP000265040"/>
    </source>
</evidence>
<dbReference type="InterPro" id="IPR017452">
    <property type="entry name" value="GPCR_Rhodpsn_7TM"/>
</dbReference>
<feature type="transmembrane region" description="Helical" evidence="9">
    <location>
        <begin position="252"/>
        <end position="273"/>
    </location>
</feature>
<keyword evidence="6" id="KW-0675">Receptor</keyword>
<dbReference type="PANTHER" id="PTHR24232">
    <property type="entry name" value="G-PROTEIN COUPLED RECEPTOR"/>
    <property type="match status" value="1"/>
</dbReference>
<dbReference type="SUPFAM" id="SSF81321">
    <property type="entry name" value="Family A G protein-coupled receptor-like"/>
    <property type="match status" value="1"/>
</dbReference>
<evidence type="ECO:0000256" key="1">
    <source>
        <dbReference type="ARBA" id="ARBA00004141"/>
    </source>
</evidence>
<feature type="domain" description="G-protein coupled receptors family 1 profile" evidence="10">
    <location>
        <begin position="33"/>
        <end position="273"/>
    </location>
</feature>